<proteinExistence type="predicted"/>
<dbReference type="InParanoid" id="B0D1R6"/>
<feature type="region of interest" description="Disordered" evidence="1">
    <location>
        <begin position="139"/>
        <end position="160"/>
    </location>
</feature>
<dbReference type="HOGENOM" id="CLU_1042312_0_0_1"/>
<dbReference type="RefSeq" id="XP_001877584.1">
    <property type="nucleotide sequence ID" value="XM_001877549.1"/>
</dbReference>
<dbReference type="Proteomes" id="UP000001194">
    <property type="component" value="Unassembled WGS sequence"/>
</dbReference>
<organism evidence="3">
    <name type="scientific">Laccaria bicolor (strain S238N-H82 / ATCC MYA-4686)</name>
    <name type="common">Bicoloured deceiver</name>
    <name type="synonym">Laccaria laccata var. bicolor</name>
    <dbReference type="NCBI Taxonomy" id="486041"/>
    <lineage>
        <taxon>Eukaryota</taxon>
        <taxon>Fungi</taxon>
        <taxon>Dikarya</taxon>
        <taxon>Basidiomycota</taxon>
        <taxon>Agaricomycotina</taxon>
        <taxon>Agaricomycetes</taxon>
        <taxon>Agaricomycetidae</taxon>
        <taxon>Agaricales</taxon>
        <taxon>Agaricineae</taxon>
        <taxon>Hydnangiaceae</taxon>
        <taxon>Laccaria</taxon>
    </lineage>
</organism>
<dbReference type="KEGG" id="lbc:LACBIDRAFT_324414"/>
<name>B0D1R6_LACBS</name>
<accession>B0D1R6</accession>
<reference evidence="2 3" key="1">
    <citation type="journal article" date="2008" name="Nature">
        <title>The genome of Laccaria bicolor provides insights into mycorrhizal symbiosis.</title>
        <authorList>
            <person name="Martin F."/>
            <person name="Aerts A."/>
            <person name="Ahren D."/>
            <person name="Brun A."/>
            <person name="Danchin E.G.J."/>
            <person name="Duchaussoy F."/>
            <person name="Gibon J."/>
            <person name="Kohler A."/>
            <person name="Lindquist E."/>
            <person name="Pereda V."/>
            <person name="Salamov A."/>
            <person name="Shapiro H.J."/>
            <person name="Wuyts J."/>
            <person name="Blaudez D."/>
            <person name="Buee M."/>
            <person name="Brokstein P."/>
            <person name="Canbaeck B."/>
            <person name="Cohen D."/>
            <person name="Courty P.E."/>
            <person name="Coutinho P.M."/>
            <person name="Delaruelle C."/>
            <person name="Detter J.C."/>
            <person name="Deveau A."/>
            <person name="DiFazio S."/>
            <person name="Duplessis S."/>
            <person name="Fraissinet-Tachet L."/>
            <person name="Lucic E."/>
            <person name="Frey-Klett P."/>
            <person name="Fourrey C."/>
            <person name="Feussner I."/>
            <person name="Gay G."/>
            <person name="Grimwood J."/>
            <person name="Hoegger P.J."/>
            <person name="Jain P."/>
            <person name="Kilaru S."/>
            <person name="Labbe J."/>
            <person name="Lin Y.C."/>
            <person name="Legue V."/>
            <person name="Le Tacon F."/>
            <person name="Marmeisse R."/>
            <person name="Melayah D."/>
            <person name="Montanini B."/>
            <person name="Muratet M."/>
            <person name="Nehls U."/>
            <person name="Niculita-Hirzel H."/>
            <person name="Oudot-Le Secq M.P."/>
            <person name="Peter M."/>
            <person name="Quesneville H."/>
            <person name="Rajashekar B."/>
            <person name="Reich M."/>
            <person name="Rouhier N."/>
            <person name="Schmutz J."/>
            <person name="Yin T."/>
            <person name="Chalot M."/>
            <person name="Henrissat B."/>
            <person name="Kuees U."/>
            <person name="Lucas S."/>
            <person name="Van de Peer Y."/>
            <person name="Podila G.K."/>
            <person name="Polle A."/>
            <person name="Pukkila P.J."/>
            <person name="Richardson P.M."/>
            <person name="Rouze P."/>
            <person name="Sanders I.R."/>
            <person name="Stajich J.E."/>
            <person name="Tunlid A."/>
            <person name="Tuskan G."/>
            <person name="Grigoriev I.V."/>
        </authorList>
    </citation>
    <scope>NUCLEOTIDE SEQUENCE [LARGE SCALE GENOMIC DNA]</scope>
    <source>
        <strain evidence="3">S238N-H82 / ATCC MYA-4686</strain>
    </source>
</reference>
<evidence type="ECO:0000313" key="2">
    <source>
        <dbReference type="EMBL" id="EDR11687.1"/>
    </source>
</evidence>
<dbReference type="GeneID" id="6073283"/>
<gene>
    <name evidence="2" type="ORF">LACBIDRAFT_324414</name>
</gene>
<keyword evidence="3" id="KW-1185">Reference proteome</keyword>
<dbReference type="EMBL" id="DS547095">
    <property type="protein sequence ID" value="EDR11687.1"/>
    <property type="molecule type" value="Genomic_DNA"/>
</dbReference>
<protein>
    <submittedName>
        <fullName evidence="2">Predicted protein</fullName>
    </submittedName>
</protein>
<dbReference type="AlphaFoldDB" id="B0D1R6"/>
<evidence type="ECO:0000256" key="1">
    <source>
        <dbReference type="SAM" id="MobiDB-lite"/>
    </source>
</evidence>
<sequence>MNFLPNAMYGMAMTPGHSGIASAQSQNGNRQVSPLQFNFPPQTPSSDMAMANVNTYKNLSIGQKRPRMDVDPASQEMWQPCHVPLVNVDGSRVTDLSDLLAVVFRRMKKAEAELADQSGVYQQVLAQIDVLEKQIGELGAVKDSEPSGEPTKKQKEPQDRGIRKYTWIQKNAYLYPLLYNRVISHTLVQMETICSTQIVVANELDYMLSEDENSSKIELSIWQEKADCYVRPGQTAVEVHRDTLEEWEADDEAADDQAEEAEAETGA</sequence>
<feature type="region of interest" description="Disordered" evidence="1">
    <location>
        <begin position="246"/>
        <end position="267"/>
    </location>
</feature>
<evidence type="ECO:0000313" key="3">
    <source>
        <dbReference type="Proteomes" id="UP000001194"/>
    </source>
</evidence>